<dbReference type="GO" id="GO:0006915">
    <property type="term" value="P:apoptotic process"/>
    <property type="evidence" value="ECO:0007669"/>
    <property type="project" value="TreeGrafter"/>
</dbReference>
<dbReference type="GO" id="GO:0009968">
    <property type="term" value="P:negative regulation of signal transduction"/>
    <property type="evidence" value="ECO:0007669"/>
    <property type="project" value="InterPro"/>
</dbReference>
<comment type="subcellular location">
    <subcellularLocation>
        <location evidence="1">Cytoplasm</location>
    </subcellularLocation>
</comment>
<evidence type="ECO:0000256" key="3">
    <source>
        <dbReference type="ARBA" id="ARBA00022490"/>
    </source>
</evidence>
<reference evidence="4 5" key="1">
    <citation type="submission" date="2018-04" db="EMBL/GenBank/DDBJ databases">
        <authorList>
            <person name="Zhang X."/>
            <person name="Yuan J."/>
            <person name="Li F."/>
            <person name="Xiang J."/>
        </authorList>
    </citation>
    <scope>NUCLEOTIDE SEQUENCE [LARGE SCALE GENOMIC DNA]</scope>
    <source>
        <tissue evidence="4">Muscle</tissue>
    </source>
</reference>
<dbReference type="InterPro" id="IPR012918">
    <property type="entry name" value="RTP801-like"/>
</dbReference>
<comment type="caution">
    <text evidence="4">The sequence shown here is derived from an EMBL/GenBank/DDBJ whole genome shotgun (WGS) entry which is preliminary data.</text>
</comment>
<accession>A0A3R7M4J7</accession>
<sequence>MENGDSFSIVGNKYSITSCVSRRRPRRREPDRSLHHRLGIGSTAWATASLISGSQSSNRQARHPLGWDFYHQKAATVKLIKMLSILRPSTYKAPLASLDNDFYDFREMQDEAAAMLLAKHIWKLLKKAKHRIYQMPGCEGGASGVSVLVPADFLNRLARDVVRMTEGEMNGVRGCTLHIEYSDGEELVKIGKIKCDPHLPSSCFLYLRLTRSAGPPKNTNPLLRILGYGNDSIIYISPGYLLEKKRAKVVR</sequence>
<dbReference type="Pfam" id="PF07809">
    <property type="entry name" value="RTP801_C"/>
    <property type="match status" value="1"/>
</dbReference>
<evidence type="ECO:0000313" key="5">
    <source>
        <dbReference type="Proteomes" id="UP000283509"/>
    </source>
</evidence>
<evidence type="ECO:0000313" key="4">
    <source>
        <dbReference type="EMBL" id="ROT67011.1"/>
    </source>
</evidence>
<dbReference type="GO" id="GO:0032006">
    <property type="term" value="P:regulation of TOR signaling"/>
    <property type="evidence" value="ECO:0007669"/>
    <property type="project" value="TreeGrafter"/>
</dbReference>
<evidence type="ECO:0000256" key="1">
    <source>
        <dbReference type="ARBA" id="ARBA00004496"/>
    </source>
</evidence>
<name>A0A3R7M4J7_PENVA</name>
<dbReference type="Proteomes" id="UP000283509">
    <property type="component" value="Unassembled WGS sequence"/>
</dbReference>
<dbReference type="OrthoDB" id="10018535at2759"/>
<organism evidence="4 5">
    <name type="scientific">Penaeus vannamei</name>
    <name type="common">Whiteleg shrimp</name>
    <name type="synonym">Litopenaeus vannamei</name>
    <dbReference type="NCBI Taxonomy" id="6689"/>
    <lineage>
        <taxon>Eukaryota</taxon>
        <taxon>Metazoa</taxon>
        <taxon>Ecdysozoa</taxon>
        <taxon>Arthropoda</taxon>
        <taxon>Crustacea</taxon>
        <taxon>Multicrustacea</taxon>
        <taxon>Malacostraca</taxon>
        <taxon>Eumalacostraca</taxon>
        <taxon>Eucarida</taxon>
        <taxon>Decapoda</taxon>
        <taxon>Dendrobranchiata</taxon>
        <taxon>Penaeoidea</taxon>
        <taxon>Penaeidae</taxon>
        <taxon>Penaeus</taxon>
    </lineage>
</organism>
<dbReference type="AlphaFoldDB" id="A0A3R7M4J7"/>
<dbReference type="InterPro" id="IPR038281">
    <property type="entry name" value="RTP801-like_C_sf"/>
</dbReference>
<dbReference type="Gene3D" id="3.90.470.40">
    <property type="entry name" value="RTP801-like"/>
    <property type="match status" value="1"/>
</dbReference>
<proteinExistence type="inferred from homology"/>
<dbReference type="PANTHER" id="PTHR12478:SF16">
    <property type="entry name" value="PROTEIN CHARYBDE-RELATED"/>
    <property type="match status" value="1"/>
</dbReference>
<dbReference type="EMBL" id="QCYY01002867">
    <property type="protein sequence ID" value="ROT67011.1"/>
    <property type="molecule type" value="Genomic_DNA"/>
</dbReference>
<comment type="similarity">
    <text evidence="2">Belongs to the DDIT4 family.</text>
</comment>
<dbReference type="STRING" id="6689.A0A3R7M4J7"/>
<dbReference type="GO" id="GO:0005737">
    <property type="term" value="C:cytoplasm"/>
    <property type="evidence" value="ECO:0007669"/>
    <property type="project" value="UniProtKB-SubCell"/>
</dbReference>
<keyword evidence="3" id="KW-0963">Cytoplasm</keyword>
<dbReference type="PANTHER" id="PTHR12478">
    <property type="entry name" value="DNA-DAMAGE-INDUCIBLE TRANSCRIPT 4 PROTEIN DDIT4"/>
    <property type="match status" value="1"/>
</dbReference>
<keyword evidence="5" id="KW-1185">Reference proteome</keyword>
<evidence type="ECO:0000256" key="2">
    <source>
        <dbReference type="ARBA" id="ARBA00010670"/>
    </source>
</evidence>
<protein>
    <submittedName>
        <fullName evidence="4">SCYLLA-like protein</fullName>
    </submittedName>
</protein>
<gene>
    <name evidence="4" type="ORF">C7M84_014938</name>
</gene>
<reference evidence="4 5" key="2">
    <citation type="submission" date="2019-01" db="EMBL/GenBank/DDBJ databases">
        <title>The decoding of complex shrimp genome reveals the adaptation for benthos swimmer, frequently molting mechanism and breeding impact on genome.</title>
        <authorList>
            <person name="Sun Y."/>
            <person name="Gao Y."/>
            <person name="Yu Y."/>
        </authorList>
    </citation>
    <scope>NUCLEOTIDE SEQUENCE [LARGE SCALE GENOMIC DNA]</scope>
    <source>
        <tissue evidence="4">Muscle</tissue>
    </source>
</reference>